<dbReference type="PANTHER" id="PTHR43403:SF1">
    <property type="entry name" value="NAD-SPECIFIC GLUTAMATE DEHYDROGENASE"/>
    <property type="match status" value="1"/>
</dbReference>
<feature type="domain" description="NAD-glutamate dehydrogenase catalytic" evidence="2">
    <location>
        <begin position="731"/>
        <end position="1226"/>
    </location>
</feature>
<reference evidence="7" key="1">
    <citation type="submission" date="2021-04" db="EMBL/GenBank/DDBJ databases">
        <title>Oceanospirillales bacteria with DddD are important DMSP degraders in coastal seawater.</title>
        <authorList>
            <person name="Liu J."/>
        </authorList>
    </citation>
    <scope>NUCLEOTIDE SEQUENCE</scope>
    <source>
        <strain evidence="7">GY6</strain>
    </source>
</reference>
<keyword evidence="8" id="KW-1185">Reference proteome</keyword>
<feature type="domain" description="NAD-glutamate dehydrogenase ACT3" evidence="6">
    <location>
        <begin position="556"/>
        <end position="626"/>
    </location>
</feature>
<dbReference type="Pfam" id="PF21074">
    <property type="entry name" value="GDH_C"/>
    <property type="match status" value="1"/>
</dbReference>
<dbReference type="EMBL" id="CP073344">
    <property type="protein sequence ID" value="UTW02804.1"/>
    <property type="molecule type" value="Genomic_DNA"/>
</dbReference>
<evidence type="ECO:0000313" key="7">
    <source>
        <dbReference type="EMBL" id="UTW02804.1"/>
    </source>
</evidence>
<dbReference type="Pfam" id="PF21075">
    <property type="entry name" value="GDH_ACT1"/>
    <property type="match status" value="1"/>
</dbReference>
<accession>A0ABY5GSQ3</accession>
<dbReference type="PANTHER" id="PTHR43403">
    <property type="entry name" value="NAD-SPECIFIC GLUTAMATE DEHYDROGENASE"/>
    <property type="match status" value="1"/>
</dbReference>
<dbReference type="InterPro" id="IPR036291">
    <property type="entry name" value="NAD(P)-bd_dom_sf"/>
</dbReference>
<dbReference type="InterPro" id="IPR049056">
    <property type="entry name" value="NAD_Glu_DH_HM3"/>
</dbReference>
<dbReference type="InterPro" id="IPR049064">
    <property type="entry name" value="NAD_Glu_DH_ACT3"/>
</dbReference>
<evidence type="ECO:0000259" key="3">
    <source>
        <dbReference type="Pfam" id="PF21074"/>
    </source>
</evidence>
<evidence type="ECO:0000256" key="1">
    <source>
        <dbReference type="ARBA" id="ARBA00023002"/>
    </source>
</evidence>
<dbReference type="Pfam" id="PF21076">
    <property type="entry name" value="GDH_ACT2"/>
    <property type="match status" value="1"/>
</dbReference>
<evidence type="ECO:0000259" key="4">
    <source>
        <dbReference type="Pfam" id="PF21075"/>
    </source>
</evidence>
<protein>
    <submittedName>
        <fullName evidence="7">NAD-glutamate dehydrogenase</fullName>
    </submittedName>
</protein>
<evidence type="ECO:0000259" key="6">
    <source>
        <dbReference type="Pfam" id="PF21077"/>
    </source>
</evidence>
<dbReference type="Pfam" id="PF21077">
    <property type="entry name" value="GDH_ACT3"/>
    <property type="match status" value="1"/>
</dbReference>
<dbReference type="Pfam" id="PF05088">
    <property type="entry name" value="Bac_GDH_CD"/>
    <property type="match status" value="1"/>
</dbReference>
<gene>
    <name evidence="7" type="ORF">KDX31_15865</name>
</gene>
<evidence type="ECO:0000259" key="5">
    <source>
        <dbReference type="Pfam" id="PF21076"/>
    </source>
</evidence>
<keyword evidence="1" id="KW-0560">Oxidoreductase</keyword>
<dbReference type="InterPro" id="IPR024727">
    <property type="entry name" value="NAD_Glu_DH_N_ACT1"/>
</dbReference>
<sequence length="1612" mass="181927">MQNIQNKKHKRIEQVLHKCGDQLVEAEQEQMVALTKLFYREVCYKVFEKTDIDQLYAAMHSTWEFIAYRRPNQTRVRVFNPTYETHGWHSDHTIIEIVTEDMPFLVSSVCMVLQEKGKRILQAIHPVLSVGRDDDGQLFDISAEEQQPAESRNKEAVIRLTIGSLEDPVELPTMEQLLLQVVEDVNVTVADEISMKTMLDESIIAMESVRQRVDLDNATLDETVKYLRWLTADRFTNIGFAYYDLIRSGDDRCNLVLDESSRLGILRFDRHFPEEKKYIPLSPYLSQLEMNASPLIITKSIYRSPIHRADHLDYLGVKRFDQNGNVVGEYRFLGLFNHIVYTSDVTDIPLLRLKVKKLKDSLRVKPQGHRGRSLEHILAQYPRDEMLQSSQDDLETIVRGVLEAYDCPQLQLFTRTDAYGRFVTVLILVPKEQFNDKVRKRIEQILVDGLGGSDAEFQAHWTEGLLAMLQFNIHAQDAHQLEIDSDMLEAKVAESLLSWEDLLSELLVDINGEERGRDLYERYHDVLPGSYKADVEAVIAAQDISKLETLSTQSPIATSLYFDSGKTDHPARFKLYGKGTGKALSDVLPILDNMGVKVINGSSYLLNSSVEGKAWILEFDIAFVQGNIPKRALVKEFFQESFTRVYTGEADNDGYNQLVVAAELEWREVIIIRAIGKYLAQLQIPFSQSYLETTLANNPAITASLVKLFHQRFDPDLSENSQAVADISASILQELDDVNSLDEDRILRGFHAVILAILRTNHYTLEADGGNKEYLSFKLDPEKIPGIPLPCPKYEIFVFSSEVEGVHLRGGKVARGGLRWSDRREDYRTEVLGLVKAQMVKNAVIVPAGSKGGFVCKKLPVNGSRDAIQAEGVSCYKTFIRGLLDLTDNLENDKVVPPNGVVRYDDDDPYLVVAADKGTATFSDIANGIANQYGFWLGDAFASGGKNGYDHKKMGITAKGAWESVRRLFMEKSIDTQSEEFTVVGIGDMSGDVFGNGMLLSRHSRLVAAFNHQHIFFDPNPNNEAAYIERQRMFNLPSSSWADYDEQLISHGGGIFSRSAKRIQITKEMHQVLGIDEKLEQLSPNDLIRSLLKAPVDLLWNGGIGTYVKSSGESNDEVADRANDNVRINANELRCGVVGEGGNLGFTQQGRIEYARNGGLINTDAIDNSGGVDCSDHEVNIKILLNQAQSAGELKDSERNKLLASMSDEVASLVIRQNYQQSAQLSFSESTAFDRLNEDKHLIQKLVREGRLNPELEFIPQEEVLTERFQKNEGLCRPEMSVLLAYSKNKLYEELVQSELARDSYLQMQLREYFPKALQKRYQSIIDEHPLRHEIVATQLTNHITNRMGATFCHAMLEQSQATYADVVRAFIVAQELLGTHSLVSAIEDLDNWVPYKSQLLMHQIVNHSLEQATLWLLTRCKSHIDINLLIKRFRPGMKSIIDDIDALLTGDALNSHKERIQLLIDDGVLDGLANKVSHLVWSCNALDMIWLSESTSEDLSTVMKGYLGLDMNLGIHMLRLNILSLPEDDLWNKKVRASLVKELDSSFRRVVANFIEFTKDRDDISEALTDWKKQSTDSIDSYQNTLANVRALGAPSLAMLSVAVSELKMVA</sequence>
<feature type="domain" description="NAD-specific glutamate dehydrogenase C-terminal" evidence="3">
    <location>
        <begin position="1273"/>
        <end position="1609"/>
    </location>
</feature>
<dbReference type="Pfam" id="PF21073">
    <property type="entry name" value="GDH_HM1"/>
    <property type="match status" value="1"/>
</dbReference>
<feature type="domain" description="NAD-glutamate dehydrogenase ACT2" evidence="5">
    <location>
        <begin position="412"/>
        <end position="500"/>
    </location>
</feature>
<name>A0ABY5GSQ3_9GAMM</name>
<proteinExistence type="predicted"/>
<feature type="domain" description="NAD-glutamate dehydrogenase N-terminal ACT1" evidence="4">
    <location>
        <begin position="35"/>
        <end position="176"/>
    </location>
</feature>
<dbReference type="InterPro" id="IPR048381">
    <property type="entry name" value="GDH_C"/>
</dbReference>
<dbReference type="InterPro" id="IPR049058">
    <property type="entry name" value="NAD_Glu_DH_HM2"/>
</dbReference>
<dbReference type="SUPFAM" id="SSF53223">
    <property type="entry name" value="Aminoacid dehydrogenase-like, N-terminal domain"/>
    <property type="match status" value="1"/>
</dbReference>
<dbReference type="InterPro" id="IPR028971">
    <property type="entry name" value="NAD-GDH_cat"/>
</dbReference>
<evidence type="ECO:0000313" key="8">
    <source>
        <dbReference type="Proteomes" id="UP001059950"/>
    </source>
</evidence>
<organism evidence="7 8">
    <name type="scientific">Amphritea atlantica</name>
    <dbReference type="NCBI Taxonomy" id="355243"/>
    <lineage>
        <taxon>Bacteria</taxon>
        <taxon>Pseudomonadati</taxon>
        <taxon>Pseudomonadota</taxon>
        <taxon>Gammaproteobacteria</taxon>
        <taxon>Oceanospirillales</taxon>
        <taxon>Oceanospirillaceae</taxon>
        <taxon>Amphritea</taxon>
    </lineage>
</organism>
<dbReference type="InterPro" id="IPR007780">
    <property type="entry name" value="NAD_Glu_DH_bac"/>
</dbReference>
<dbReference type="InterPro" id="IPR046346">
    <property type="entry name" value="Aminoacid_DH-like_N_sf"/>
</dbReference>
<dbReference type="Pfam" id="PF21078">
    <property type="entry name" value="GDH_HM3"/>
    <property type="match status" value="1"/>
</dbReference>
<dbReference type="Pfam" id="PF21079">
    <property type="entry name" value="GDH_HM2"/>
    <property type="match status" value="1"/>
</dbReference>
<evidence type="ECO:0000259" key="2">
    <source>
        <dbReference type="Pfam" id="PF05088"/>
    </source>
</evidence>
<dbReference type="InterPro" id="IPR049059">
    <property type="entry name" value="NAD_Glu_DH_HM1"/>
</dbReference>
<dbReference type="PIRSF" id="PIRSF036761">
    <property type="entry name" value="GDH_Mll4104"/>
    <property type="match status" value="1"/>
</dbReference>
<dbReference type="Gene3D" id="3.40.50.720">
    <property type="entry name" value="NAD(P)-binding Rossmann-like Domain"/>
    <property type="match status" value="1"/>
</dbReference>
<dbReference type="Proteomes" id="UP001059950">
    <property type="component" value="Chromosome"/>
</dbReference>
<dbReference type="InterPro" id="IPR049062">
    <property type="entry name" value="NAD_Glu_DH_ACT2"/>
</dbReference>
<dbReference type="SUPFAM" id="SSF51735">
    <property type="entry name" value="NAD(P)-binding Rossmann-fold domains"/>
    <property type="match status" value="1"/>
</dbReference>